<dbReference type="InterPro" id="IPR001405">
    <property type="entry name" value="UPF0758"/>
</dbReference>
<dbReference type="GO" id="GO:0000977">
    <property type="term" value="F:RNA polymerase II transcription regulatory region sequence-specific DNA binding"/>
    <property type="evidence" value="ECO:0007669"/>
    <property type="project" value="InterPro"/>
</dbReference>
<reference evidence="4 5" key="1">
    <citation type="submission" date="2019-02" db="EMBL/GenBank/DDBJ databases">
        <title>Pedobacter sp. RP-1-14 sp. nov., isolated from Arctic soil.</title>
        <authorList>
            <person name="Dahal R.H."/>
        </authorList>
    </citation>
    <scope>NUCLEOTIDE SEQUENCE [LARGE SCALE GENOMIC DNA]</scope>
    <source>
        <strain evidence="4 5">RP-1-14</strain>
    </source>
</reference>
<dbReference type="Proteomes" id="UP000293347">
    <property type="component" value="Unassembled WGS sequence"/>
</dbReference>
<organism evidence="4 5">
    <name type="scientific">Pedobacter psychroterrae</name>
    <dbReference type="NCBI Taxonomy" id="2530453"/>
    <lineage>
        <taxon>Bacteria</taxon>
        <taxon>Pseudomonadati</taxon>
        <taxon>Bacteroidota</taxon>
        <taxon>Sphingobacteriia</taxon>
        <taxon>Sphingobacteriales</taxon>
        <taxon>Sphingobacteriaceae</taxon>
        <taxon>Pedobacter</taxon>
    </lineage>
</organism>
<dbReference type="EMBL" id="SJSL01000001">
    <property type="protein sequence ID" value="TCD03212.1"/>
    <property type="molecule type" value="Genomic_DNA"/>
</dbReference>
<dbReference type="Pfam" id="PF11680">
    <property type="entry name" value="DUF3276"/>
    <property type="match status" value="1"/>
</dbReference>
<evidence type="ECO:0000256" key="2">
    <source>
        <dbReference type="ARBA" id="ARBA00023125"/>
    </source>
</evidence>
<accession>A0A4R0NQ91</accession>
<dbReference type="PANTHER" id="PTHR30471">
    <property type="entry name" value="DNA REPAIR PROTEIN RADC"/>
    <property type="match status" value="1"/>
</dbReference>
<dbReference type="Gene3D" id="3.10.450.700">
    <property type="match status" value="1"/>
</dbReference>
<dbReference type="OrthoDB" id="798376at2"/>
<protein>
    <submittedName>
        <fullName evidence="4">DUF3276 family protein</fullName>
    </submittedName>
</protein>
<name>A0A4R0NQ91_9SPHI</name>
<dbReference type="AlphaFoldDB" id="A0A4R0NQ91"/>
<dbReference type="InterPro" id="IPR046778">
    <property type="entry name" value="UPF0758_N"/>
</dbReference>
<keyword evidence="2" id="KW-0238">DNA-binding</keyword>
<dbReference type="GO" id="GO:0032422">
    <property type="term" value="F:purine-rich negative regulatory element binding"/>
    <property type="evidence" value="ECO:0007669"/>
    <property type="project" value="InterPro"/>
</dbReference>
<comment type="caution">
    <text evidence="4">The sequence shown here is derived from an EMBL/GenBank/DDBJ whole genome shotgun (WGS) entry which is preliminary data.</text>
</comment>
<gene>
    <name evidence="4" type="ORF">EZ437_04360</name>
</gene>
<feature type="domain" description="UPF0758" evidence="3">
    <location>
        <begin position="97"/>
        <end position="175"/>
    </location>
</feature>
<evidence type="ECO:0000313" key="5">
    <source>
        <dbReference type="Proteomes" id="UP000293347"/>
    </source>
</evidence>
<dbReference type="Pfam" id="PF20582">
    <property type="entry name" value="UPF0758_N"/>
    <property type="match status" value="1"/>
</dbReference>
<sequence>MKNHNILASESFSCGSRHYFLDFKLARNNSNYISITRSDAQPDGSYTRQSVAFFEEHFHVLIACLSSLFRTVAYQDEQNMTVQDLYSRNIERRASGIKSWEPELRPREKMLERGRDKMSNAELLAMLIGSGTPRETAVDLAGRILESVGGNLLKLSDLELSDYCRFVGMGVAKTCSILAAMELAKRMYPMLNVVPVKKVQVSSGAGIRPAID</sequence>
<evidence type="ECO:0000259" key="3">
    <source>
        <dbReference type="Pfam" id="PF20582"/>
    </source>
</evidence>
<keyword evidence="5" id="KW-1185">Reference proteome</keyword>
<proteinExistence type="inferred from homology"/>
<dbReference type="PANTHER" id="PTHR30471:SF3">
    <property type="entry name" value="UPF0758 PROTEIN YEES-RELATED"/>
    <property type="match status" value="1"/>
</dbReference>
<dbReference type="RefSeq" id="WP_131593603.1">
    <property type="nucleotide sequence ID" value="NZ_SJSL01000001.1"/>
</dbReference>
<dbReference type="InterPro" id="IPR006628">
    <property type="entry name" value="PUR-bd_fam"/>
</dbReference>
<evidence type="ECO:0000256" key="1">
    <source>
        <dbReference type="ARBA" id="ARBA00009251"/>
    </source>
</evidence>
<comment type="similarity">
    <text evidence="1">Belongs to the PUR DNA-binding protein family.</text>
</comment>
<evidence type="ECO:0000313" key="4">
    <source>
        <dbReference type="EMBL" id="TCD03212.1"/>
    </source>
</evidence>